<comment type="similarity">
    <text evidence="1">Belongs to the leucine-binding protein family.</text>
</comment>
<proteinExistence type="inferred from homology"/>
<protein>
    <submittedName>
        <fullName evidence="5">ABC transporter substrate-binding protein</fullName>
    </submittedName>
</protein>
<dbReference type="InterPro" id="IPR028081">
    <property type="entry name" value="Leu-bd"/>
</dbReference>
<dbReference type="PANTHER" id="PTHR30483:SF38">
    <property type="entry name" value="BLR7848 PROTEIN"/>
    <property type="match status" value="1"/>
</dbReference>
<evidence type="ECO:0000256" key="2">
    <source>
        <dbReference type="ARBA" id="ARBA00022729"/>
    </source>
</evidence>
<accession>A0A6C2CYK9</accession>
<evidence type="ECO:0000259" key="4">
    <source>
        <dbReference type="Pfam" id="PF13458"/>
    </source>
</evidence>
<name>A0A6C2CYK9_9RHOO</name>
<reference evidence="5 6" key="1">
    <citation type="submission" date="2019-01" db="EMBL/GenBank/DDBJ databases">
        <title>Zoogloea oleivorans genome sequencing and assembly.</title>
        <authorList>
            <person name="Tancsics A."/>
            <person name="Farkas M."/>
            <person name="Kriszt B."/>
            <person name="Maroti G."/>
            <person name="Horvath B."/>
        </authorList>
    </citation>
    <scope>NUCLEOTIDE SEQUENCE [LARGE SCALE GENOMIC DNA]</scope>
    <source>
        <strain evidence="5 6">Buc</strain>
    </source>
</reference>
<dbReference type="Pfam" id="PF13458">
    <property type="entry name" value="Peripla_BP_6"/>
    <property type="match status" value="1"/>
</dbReference>
<dbReference type="AlphaFoldDB" id="A0A6C2CYK9"/>
<evidence type="ECO:0000313" key="5">
    <source>
        <dbReference type="EMBL" id="TYC58871.1"/>
    </source>
</evidence>
<dbReference type="PANTHER" id="PTHR30483">
    <property type="entry name" value="LEUCINE-SPECIFIC-BINDING PROTEIN"/>
    <property type="match status" value="1"/>
</dbReference>
<feature type="domain" description="Leucine-binding protein" evidence="4">
    <location>
        <begin position="25"/>
        <end position="358"/>
    </location>
</feature>
<dbReference type="OrthoDB" id="5290698at2"/>
<dbReference type="SUPFAM" id="SSF53822">
    <property type="entry name" value="Periplasmic binding protein-like I"/>
    <property type="match status" value="1"/>
</dbReference>
<evidence type="ECO:0000256" key="3">
    <source>
        <dbReference type="SAM" id="SignalP"/>
    </source>
</evidence>
<keyword evidence="6" id="KW-1185">Reference proteome</keyword>
<dbReference type="EMBL" id="SDKK01000008">
    <property type="protein sequence ID" value="TYC58871.1"/>
    <property type="molecule type" value="Genomic_DNA"/>
</dbReference>
<dbReference type="InterPro" id="IPR051010">
    <property type="entry name" value="BCAA_transport"/>
</dbReference>
<dbReference type="Gene3D" id="3.40.50.2300">
    <property type="match status" value="2"/>
</dbReference>
<feature type="signal peptide" evidence="3">
    <location>
        <begin position="1"/>
        <end position="23"/>
    </location>
</feature>
<dbReference type="Proteomes" id="UP000389128">
    <property type="component" value="Unassembled WGS sequence"/>
</dbReference>
<gene>
    <name evidence="5" type="ORF">ETQ85_10150</name>
</gene>
<dbReference type="CDD" id="cd06333">
    <property type="entry name" value="PBP1_ABC_RPA1789-like"/>
    <property type="match status" value="1"/>
</dbReference>
<sequence length="380" mass="39832">MRMTKLAAVLSTLALFSSQTALADITVGVSLSSTGPGASLGIPEKNVFAMLPTKIAGENVKYIVLDDATDPSAASKNARKLVSEDKVDVLVGSATTPASVAIAEVAFESKTPQVAISPVNVAPEKSAWVFRTPQNNTLMAGALVEHMKASGVKSLGFIGFSDVYGEDWLNAITPLLASAGIKLGAVERYARNDTSVSGQVLKLVSSRPDAILVVGSGSPAALPQTGLVERGFKGQIYQTHAAVNQAFLSVAGKAAEGVIMPVGPVVVAKQIADSHPSKKLGIDFVHKYEEKYGAGSFVSFAGHAYDAYLLIEAAVPVALKKAKAGTPEFRKALRDALESNKEVVATHGVYNMTPTDHFGLDQRGRVLIRVEGGAYKLLAK</sequence>
<evidence type="ECO:0000313" key="6">
    <source>
        <dbReference type="Proteomes" id="UP000389128"/>
    </source>
</evidence>
<dbReference type="InterPro" id="IPR028082">
    <property type="entry name" value="Peripla_BP_I"/>
</dbReference>
<evidence type="ECO:0000256" key="1">
    <source>
        <dbReference type="ARBA" id="ARBA00010062"/>
    </source>
</evidence>
<keyword evidence="2 3" id="KW-0732">Signal</keyword>
<dbReference type="RefSeq" id="WP_148578931.1">
    <property type="nucleotide sequence ID" value="NZ_SDKK01000008.1"/>
</dbReference>
<organism evidence="5 6">
    <name type="scientific">Zoogloea oleivorans</name>
    <dbReference type="NCBI Taxonomy" id="1552750"/>
    <lineage>
        <taxon>Bacteria</taxon>
        <taxon>Pseudomonadati</taxon>
        <taxon>Pseudomonadota</taxon>
        <taxon>Betaproteobacteria</taxon>
        <taxon>Rhodocyclales</taxon>
        <taxon>Zoogloeaceae</taxon>
        <taxon>Zoogloea</taxon>
    </lineage>
</organism>
<feature type="chain" id="PRO_5025448443" evidence="3">
    <location>
        <begin position="24"/>
        <end position="380"/>
    </location>
</feature>
<comment type="caution">
    <text evidence="5">The sequence shown here is derived from an EMBL/GenBank/DDBJ whole genome shotgun (WGS) entry which is preliminary data.</text>
</comment>